<dbReference type="RefSeq" id="WP_375520927.1">
    <property type="nucleotide sequence ID" value="NZ_JBHIRY010000015.1"/>
</dbReference>
<protein>
    <submittedName>
        <fullName evidence="1">Uncharacterized protein</fullName>
    </submittedName>
</protein>
<name>A0ABV5C2P2_9BACL</name>
<evidence type="ECO:0000313" key="2">
    <source>
        <dbReference type="Proteomes" id="UP001580430"/>
    </source>
</evidence>
<accession>A0ABV5C2P2</accession>
<sequence>MDYDLDKEETAISSKSVPLLVELVQRGVMSKPNALLQHFLEDAIRRHSDAALFHAPWNSAEDTLLEWCDDFRFLRLRLNAGWESRMVSRGRKADGLCLFNSGLRQEGKIADLLQSYMSASTPEKRSLLSGRMISRLKHEYEYWFEHMKGRPVTMSLVQESGVSLHKDYFLDQQLEAFMRAALKAMRNGWEPVPEIVIANPGEADTFRKLREWVDAVAEQTLWTYYHSVPYRIGVLLSADQALPAAAAELAYYTDLLFIDCTQMFLNYAELDKIIKSVRRIRPAMEIWAIFSHMDEHTEPAFQSGVSGFVCPPSEAAFIKLKAAQLALRQNQGGEGMWQIFG</sequence>
<dbReference type="SUPFAM" id="SSF51621">
    <property type="entry name" value="Phosphoenolpyruvate/pyruvate domain"/>
    <property type="match status" value="1"/>
</dbReference>
<evidence type="ECO:0000313" key="1">
    <source>
        <dbReference type="EMBL" id="MFB5761797.1"/>
    </source>
</evidence>
<dbReference type="Proteomes" id="UP001580430">
    <property type="component" value="Unassembled WGS sequence"/>
</dbReference>
<gene>
    <name evidence="1" type="ORF">ACE5LO_15515</name>
</gene>
<keyword evidence="2" id="KW-1185">Reference proteome</keyword>
<reference evidence="1 2" key="1">
    <citation type="submission" date="2024-09" db="EMBL/GenBank/DDBJ databases">
        <title>Paenibacillus zeirhizospherea sp. nov., isolated from surface of the maize (Zea mays) roots in a horticulture field, Hungary.</title>
        <authorList>
            <person name="Marton D."/>
            <person name="Farkas M."/>
            <person name="Bedics A."/>
            <person name="Toth E."/>
            <person name="Tancsics A."/>
            <person name="Boka K."/>
            <person name="Marati G."/>
            <person name="Kriszt B."/>
            <person name="Cserhati M."/>
        </authorList>
    </citation>
    <scope>NUCLEOTIDE SEQUENCE [LARGE SCALE GENOMIC DNA]</scope>
    <source>
        <strain evidence="1 2">JCM 18446</strain>
    </source>
</reference>
<dbReference type="InterPro" id="IPR015813">
    <property type="entry name" value="Pyrv/PenolPyrv_kinase-like_dom"/>
</dbReference>
<dbReference type="Gene3D" id="3.20.20.60">
    <property type="entry name" value="Phosphoenolpyruvate-binding domains"/>
    <property type="match status" value="1"/>
</dbReference>
<comment type="caution">
    <text evidence="1">The sequence shown here is derived from an EMBL/GenBank/DDBJ whole genome shotgun (WGS) entry which is preliminary data.</text>
</comment>
<proteinExistence type="predicted"/>
<organism evidence="1 2">
    <name type="scientific">Paenibacillus medicaginis</name>
    <dbReference type="NCBI Taxonomy" id="1470560"/>
    <lineage>
        <taxon>Bacteria</taxon>
        <taxon>Bacillati</taxon>
        <taxon>Bacillota</taxon>
        <taxon>Bacilli</taxon>
        <taxon>Bacillales</taxon>
        <taxon>Paenibacillaceae</taxon>
        <taxon>Paenibacillus</taxon>
    </lineage>
</organism>
<dbReference type="EMBL" id="JBHIRY010000015">
    <property type="protein sequence ID" value="MFB5761797.1"/>
    <property type="molecule type" value="Genomic_DNA"/>
</dbReference>
<dbReference type="InterPro" id="IPR040442">
    <property type="entry name" value="Pyrv_kinase-like_dom_sf"/>
</dbReference>